<dbReference type="Proteomes" id="UP000054047">
    <property type="component" value="Unassembled WGS sequence"/>
</dbReference>
<sequence>MGIRPSAAVISPEPSFTFANRPAPMPQPPVPRLPPAPSQQCGVAPNFRPCVSSQQASHVNRLMQHVVSALLECCRRKNLPPGCLALCRYDITQAEVRSAMDRGLCGIFSVAPYLECASQGKDNTECCRHKGVVAKT</sequence>
<keyword evidence="4" id="KW-1185">Reference proteome</keyword>
<dbReference type="OrthoDB" id="5872752at2759"/>
<dbReference type="AlphaFoldDB" id="A0A0C2G014"/>
<organism evidence="3 4">
    <name type="scientific">Ancylostoma duodenale</name>
    <dbReference type="NCBI Taxonomy" id="51022"/>
    <lineage>
        <taxon>Eukaryota</taxon>
        <taxon>Metazoa</taxon>
        <taxon>Ecdysozoa</taxon>
        <taxon>Nematoda</taxon>
        <taxon>Chromadorea</taxon>
        <taxon>Rhabditida</taxon>
        <taxon>Rhabditina</taxon>
        <taxon>Rhabditomorpha</taxon>
        <taxon>Strongyloidea</taxon>
        <taxon>Ancylostomatidae</taxon>
        <taxon>Ancylostomatinae</taxon>
        <taxon>Ancylostoma</taxon>
    </lineage>
</organism>
<feature type="domain" description="Domain of unknown function DB" evidence="2">
    <location>
        <begin position="73"/>
        <end position="133"/>
    </location>
</feature>
<dbReference type="EMBL" id="KN744113">
    <property type="protein sequence ID" value="KIH52259.1"/>
    <property type="molecule type" value="Genomic_DNA"/>
</dbReference>
<feature type="region of interest" description="Disordered" evidence="1">
    <location>
        <begin position="19"/>
        <end position="39"/>
    </location>
</feature>
<protein>
    <submittedName>
        <fullName evidence="3">DB module</fullName>
    </submittedName>
</protein>
<reference evidence="3 4" key="1">
    <citation type="submission" date="2013-12" db="EMBL/GenBank/DDBJ databases">
        <title>Draft genome of the parsitic nematode Ancylostoma duodenale.</title>
        <authorList>
            <person name="Mitreva M."/>
        </authorList>
    </citation>
    <scope>NUCLEOTIDE SEQUENCE [LARGE SCALE GENOMIC DNA]</scope>
    <source>
        <strain evidence="3 4">Zhejiang</strain>
    </source>
</reference>
<evidence type="ECO:0000259" key="2">
    <source>
        <dbReference type="Pfam" id="PF01682"/>
    </source>
</evidence>
<evidence type="ECO:0000256" key="1">
    <source>
        <dbReference type="SAM" id="MobiDB-lite"/>
    </source>
</evidence>
<dbReference type="PANTHER" id="PTHR21679">
    <property type="entry name" value="DOMAIN OF UNKNOWN FUNCTION DB DOMAIN-CONTAINING PROTEIN-RELATED"/>
    <property type="match status" value="1"/>
</dbReference>
<feature type="compositionally biased region" description="Pro residues" evidence="1">
    <location>
        <begin position="23"/>
        <end position="37"/>
    </location>
</feature>
<dbReference type="InterPro" id="IPR002602">
    <property type="entry name" value="DB"/>
</dbReference>
<evidence type="ECO:0000313" key="3">
    <source>
        <dbReference type="EMBL" id="KIH52259.1"/>
    </source>
</evidence>
<proteinExistence type="predicted"/>
<dbReference type="Pfam" id="PF01682">
    <property type="entry name" value="DB"/>
    <property type="match status" value="1"/>
</dbReference>
<evidence type="ECO:0000313" key="4">
    <source>
        <dbReference type="Proteomes" id="UP000054047"/>
    </source>
</evidence>
<gene>
    <name evidence="3" type="ORF">ANCDUO_17640</name>
</gene>
<accession>A0A0C2G014</accession>
<name>A0A0C2G014_9BILA</name>
<dbReference type="PANTHER" id="PTHR21679:SF5">
    <property type="entry name" value="DOMAIN OF UNKNOWN FUNCTION DB DOMAIN-CONTAINING PROTEIN"/>
    <property type="match status" value="1"/>
</dbReference>